<keyword evidence="10" id="KW-0804">Transcription</keyword>
<dbReference type="SUPFAM" id="SSF57716">
    <property type="entry name" value="Glucocorticoid receptor-like (DNA-binding domain)"/>
    <property type="match status" value="1"/>
</dbReference>
<evidence type="ECO:0000256" key="5">
    <source>
        <dbReference type="ARBA" id="ARBA00022771"/>
    </source>
</evidence>
<keyword evidence="3" id="KW-0754">Steroid-binding</keyword>
<evidence type="ECO:0000256" key="8">
    <source>
        <dbReference type="ARBA" id="ARBA00023121"/>
    </source>
</evidence>
<evidence type="ECO:0000256" key="3">
    <source>
        <dbReference type="ARBA" id="ARBA00022665"/>
    </source>
</evidence>
<evidence type="ECO:0000256" key="10">
    <source>
        <dbReference type="ARBA" id="ARBA00023163"/>
    </source>
</evidence>
<evidence type="ECO:0000256" key="7">
    <source>
        <dbReference type="ARBA" id="ARBA00023015"/>
    </source>
</evidence>
<evidence type="ECO:0000256" key="13">
    <source>
        <dbReference type="ARBA" id="ARBA00031699"/>
    </source>
</evidence>
<evidence type="ECO:0000313" key="17">
    <source>
        <dbReference type="EMBL" id="KAK7809377.1"/>
    </source>
</evidence>
<dbReference type="InterPro" id="IPR050200">
    <property type="entry name" value="Nuclear_hormone_rcpt_NR3"/>
</dbReference>
<evidence type="ECO:0000256" key="2">
    <source>
        <dbReference type="ARBA" id="ARBA00015934"/>
    </source>
</evidence>
<dbReference type="InterPro" id="IPR046944">
    <property type="entry name" value="Estr_rcpt_N"/>
</dbReference>
<dbReference type="Gene3D" id="3.30.50.10">
    <property type="entry name" value="Erythroid Transcription Factor GATA-1, subunit A"/>
    <property type="match status" value="1"/>
</dbReference>
<dbReference type="PRINTS" id="PR00047">
    <property type="entry name" value="STROIDFINGER"/>
</dbReference>
<dbReference type="GO" id="GO:0008270">
    <property type="term" value="F:zinc ion binding"/>
    <property type="evidence" value="ECO:0007669"/>
    <property type="project" value="UniProtKB-KW"/>
</dbReference>
<evidence type="ECO:0000256" key="1">
    <source>
        <dbReference type="ARBA" id="ARBA00005413"/>
    </source>
</evidence>
<evidence type="ECO:0000256" key="4">
    <source>
        <dbReference type="ARBA" id="ARBA00022723"/>
    </source>
</evidence>
<dbReference type="AlphaFoldDB" id="A0AAW0I5C8"/>
<dbReference type="GO" id="GO:0005496">
    <property type="term" value="F:steroid binding"/>
    <property type="evidence" value="ECO:0007669"/>
    <property type="project" value="UniProtKB-KW"/>
</dbReference>
<organism evidence="17 18">
    <name type="scientific">Myodes glareolus</name>
    <name type="common">Bank vole</name>
    <name type="synonym">Clethrionomys glareolus</name>
    <dbReference type="NCBI Taxonomy" id="447135"/>
    <lineage>
        <taxon>Eukaryota</taxon>
        <taxon>Metazoa</taxon>
        <taxon>Chordata</taxon>
        <taxon>Craniata</taxon>
        <taxon>Vertebrata</taxon>
        <taxon>Euteleostomi</taxon>
        <taxon>Mammalia</taxon>
        <taxon>Eutheria</taxon>
        <taxon>Euarchontoglires</taxon>
        <taxon>Glires</taxon>
        <taxon>Rodentia</taxon>
        <taxon>Myomorpha</taxon>
        <taxon>Muroidea</taxon>
        <taxon>Cricetidae</taxon>
        <taxon>Arvicolinae</taxon>
        <taxon>Myodes</taxon>
    </lineage>
</organism>
<dbReference type="GO" id="GO:0043565">
    <property type="term" value="F:sequence-specific DNA binding"/>
    <property type="evidence" value="ECO:0007669"/>
    <property type="project" value="InterPro"/>
</dbReference>
<evidence type="ECO:0000256" key="11">
    <source>
        <dbReference type="ARBA" id="ARBA00023170"/>
    </source>
</evidence>
<dbReference type="Proteomes" id="UP001488838">
    <property type="component" value="Unassembled WGS sequence"/>
</dbReference>
<evidence type="ECO:0000256" key="14">
    <source>
        <dbReference type="ARBA" id="ARBA00031973"/>
    </source>
</evidence>
<evidence type="ECO:0000259" key="16">
    <source>
        <dbReference type="PROSITE" id="PS51030"/>
    </source>
</evidence>
<dbReference type="Pfam" id="PF00105">
    <property type="entry name" value="zf-C4"/>
    <property type="match status" value="1"/>
</dbReference>
<keyword evidence="12" id="KW-0539">Nucleus</keyword>
<evidence type="ECO:0000256" key="12">
    <source>
        <dbReference type="ARBA" id="ARBA00023242"/>
    </source>
</evidence>
<keyword evidence="9" id="KW-0238">DNA-binding</keyword>
<keyword evidence="5" id="KW-0863">Zinc-finger</keyword>
<dbReference type="PROSITE" id="PS00031">
    <property type="entry name" value="NUCLEAR_REC_DBD_1"/>
    <property type="match status" value="1"/>
</dbReference>
<evidence type="ECO:0000256" key="15">
    <source>
        <dbReference type="ARBA" id="ARBA00032418"/>
    </source>
</evidence>
<dbReference type="EMBL" id="JBBHLL010000217">
    <property type="protein sequence ID" value="KAK7809377.1"/>
    <property type="molecule type" value="Genomic_DNA"/>
</dbReference>
<proteinExistence type="inferred from homology"/>
<keyword evidence="7" id="KW-0805">Transcription regulation</keyword>
<evidence type="ECO:0000256" key="6">
    <source>
        <dbReference type="ARBA" id="ARBA00022833"/>
    </source>
</evidence>
<keyword evidence="11" id="KW-0675">Receptor</keyword>
<keyword evidence="8" id="KW-0446">Lipid-binding</keyword>
<reference evidence="17 18" key="1">
    <citation type="journal article" date="2023" name="bioRxiv">
        <title>Conserved and derived expression patterns and positive selection on dental genes reveal complex evolutionary context of ever-growing rodent molars.</title>
        <authorList>
            <person name="Calamari Z.T."/>
            <person name="Song A."/>
            <person name="Cohen E."/>
            <person name="Akter M."/>
            <person name="Roy R.D."/>
            <person name="Hallikas O."/>
            <person name="Christensen M.M."/>
            <person name="Li P."/>
            <person name="Marangoni P."/>
            <person name="Jernvall J."/>
            <person name="Klein O.D."/>
        </authorList>
    </citation>
    <scope>NUCLEOTIDE SEQUENCE [LARGE SCALE GENOMIC DNA]</scope>
    <source>
        <strain evidence="17">V071</strain>
    </source>
</reference>
<gene>
    <name evidence="17" type="ORF">U0070_014973</name>
</gene>
<accession>A0AAW0I5C8</accession>
<evidence type="ECO:0000313" key="18">
    <source>
        <dbReference type="Proteomes" id="UP001488838"/>
    </source>
</evidence>
<keyword evidence="18" id="KW-1185">Reference proteome</keyword>
<dbReference type="PANTHER" id="PTHR48092">
    <property type="entry name" value="KNIRPS-RELATED PROTEIN-RELATED"/>
    <property type="match status" value="1"/>
</dbReference>
<dbReference type="GO" id="GO:0030284">
    <property type="term" value="F:nuclear estrogen receptor activity"/>
    <property type="evidence" value="ECO:0007669"/>
    <property type="project" value="InterPro"/>
</dbReference>
<feature type="domain" description="Nuclear receptor" evidence="16">
    <location>
        <begin position="94"/>
        <end position="159"/>
    </location>
</feature>
<dbReference type="InterPro" id="IPR001628">
    <property type="entry name" value="Znf_hrmn_rcpt"/>
</dbReference>
<dbReference type="Pfam" id="PF02159">
    <property type="entry name" value="Oest_recep"/>
    <property type="match status" value="1"/>
</dbReference>
<comment type="caution">
    <text evidence="17">The sequence shown here is derived from an EMBL/GenBank/DDBJ whole genome shotgun (WGS) entry which is preliminary data.</text>
</comment>
<evidence type="ECO:0000256" key="9">
    <source>
        <dbReference type="ARBA" id="ARBA00023125"/>
    </source>
</evidence>
<name>A0AAW0I5C8_MYOGA</name>
<comment type="similarity">
    <text evidence="1">Belongs to the nuclear hormone receptor family. NR3 subfamily.</text>
</comment>
<protein>
    <recommendedName>
        <fullName evidence="2">Estrogen receptor</fullName>
    </recommendedName>
    <alternativeName>
        <fullName evidence="14">ER-alpha</fullName>
    </alternativeName>
    <alternativeName>
        <fullName evidence="13">Estradiol receptor</fullName>
    </alternativeName>
    <alternativeName>
        <fullName evidence="15">Nuclear receptor subfamily 3 group A member 1</fullName>
    </alternativeName>
</protein>
<dbReference type="SMART" id="SM00399">
    <property type="entry name" value="ZnF_C4"/>
    <property type="match status" value="1"/>
</dbReference>
<dbReference type="InterPro" id="IPR013088">
    <property type="entry name" value="Znf_NHR/GATA"/>
</dbReference>
<sequence>MTLIPDILATVARGTVMTLTLRIPAVSVTRDTCHFCWSCATVRGDSCVAVSVTHSPDVVMVIWSNSDNRRQSGRERLSSNGEKGNMAMESAKETRYCAVCNDYASGYHYGVWSCEGCKAFFKRSIQELSEPPVEKYKGYFCDFFYGNADLGDSLRARTC</sequence>
<keyword evidence="6" id="KW-0862">Zinc</keyword>
<keyword evidence="4" id="KW-0479">Metal-binding</keyword>
<dbReference type="PROSITE" id="PS51030">
    <property type="entry name" value="NUCLEAR_REC_DBD_2"/>
    <property type="match status" value="1"/>
</dbReference>